<reference evidence="1 2" key="1">
    <citation type="submission" date="2022-04" db="EMBL/GenBank/DDBJ databases">
        <title>Positive selection, recombination, and allopatry shape intraspecific diversity of widespread and dominant cyanobacteria.</title>
        <authorList>
            <person name="Wei J."/>
            <person name="Shu W."/>
            <person name="Hu C."/>
        </authorList>
    </citation>
    <scope>NUCLEOTIDE SEQUENCE [LARGE SCALE GENOMIC DNA]</scope>
    <source>
        <strain evidence="1 2">GB2-A5</strain>
    </source>
</reference>
<comment type="caution">
    <text evidence="1">The sequence shown here is derived from an EMBL/GenBank/DDBJ whole genome shotgun (WGS) entry which is preliminary data.</text>
</comment>
<evidence type="ECO:0000313" key="1">
    <source>
        <dbReference type="EMBL" id="MEP0867736.1"/>
    </source>
</evidence>
<dbReference type="Proteomes" id="UP001442494">
    <property type="component" value="Unassembled WGS sequence"/>
</dbReference>
<protein>
    <submittedName>
        <fullName evidence="1">Uncharacterized protein</fullName>
    </submittedName>
</protein>
<dbReference type="EMBL" id="JAMPKK010000084">
    <property type="protein sequence ID" value="MEP0867736.1"/>
    <property type="molecule type" value="Genomic_DNA"/>
</dbReference>
<sequence>MGAWEDQAKRTNNYRLHWSEAQDFNFIAALLSATNEEEVKAAYVREFSLPVKTQERHDLVVDKVLFEFKYSVKLKKIEIAAKVIAQAIY</sequence>
<evidence type="ECO:0000313" key="2">
    <source>
        <dbReference type="Proteomes" id="UP001442494"/>
    </source>
</evidence>
<keyword evidence="2" id="KW-1185">Reference proteome</keyword>
<accession>A0ABV0JWF7</accession>
<gene>
    <name evidence="1" type="ORF">NDI37_25150</name>
</gene>
<dbReference type="RefSeq" id="WP_199313324.1">
    <property type="nucleotide sequence ID" value="NZ_JAMPKK010000084.1"/>
</dbReference>
<name>A0ABV0JWF7_9CYAN</name>
<organism evidence="1 2">
    <name type="scientific">Funiculus sociatus GB2-A5</name>
    <dbReference type="NCBI Taxonomy" id="2933946"/>
    <lineage>
        <taxon>Bacteria</taxon>
        <taxon>Bacillati</taxon>
        <taxon>Cyanobacteriota</taxon>
        <taxon>Cyanophyceae</taxon>
        <taxon>Coleofasciculales</taxon>
        <taxon>Coleofasciculaceae</taxon>
        <taxon>Funiculus</taxon>
    </lineage>
</organism>
<proteinExistence type="predicted"/>